<keyword evidence="2" id="KW-0614">Plasmid</keyword>
<organism evidence="2 3">
    <name type="scientific">Yersinia hibernica</name>
    <dbReference type="NCBI Taxonomy" id="2339259"/>
    <lineage>
        <taxon>Bacteria</taxon>
        <taxon>Pseudomonadati</taxon>
        <taxon>Pseudomonadota</taxon>
        <taxon>Gammaproteobacteria</taxon>
        <taxon>Enterobacterales</taxon>
        <taxon>Yersiniaceae</taxon>
        <taxon>Yersinia</taxon>
    </lineage>
</organism>
<proteinExistence type="predicted"/>
<evidence type="ECO:0000256" key="1">
    <source>
        <dbReference type="SAM" id="SignalP"/>
    </source>
</evidence>
<keyword evidence="1" id="KW-0732">Signal</keyword>
<protein>
    <submittedName>
        <fullName evidence="2">Ornithine carbamoyltransferase</fullName>
    </submittedName>
</protein>
<dbReference type="InterPro" id="IPR047745">
    <property type="entry name" value="SinI-like"/>
</dbReference>
<dbReference type="Proteomes" id="UP000288804">
    <property type="component" value="Plasmid pCFS1934"/>
</dbReference>
<name>A0ABX5R7A7_9GAMM</name>
<evidence type="ECO:0000313" key="3">
    <source>
        <dbReference type="Proteomes" id="UP000288804"/>
    </source>
</evidence>
<feature type="chain" id="PRO_5046365550" evidence="1">
    <location>
        <begin position="29"/>
        <end position="300"/>
    </location>
</feature>
<dbReference type="NCBIfam" id="NF040711">
    <property type="entry name" value="partner_SinI"/>
    <property type="match status" value="1"/>
</dbReference>
<keyword evidence="3" id="KW-1185">Reference proteome</keyword>
<sequence>MKKNNTFTLKKLVLALALAGYTMSSAYAVLTQPTGTIQGTAPILSAVSNNAQHAVDFSGTYAVAGSLSSGDTIVMEYGYADSDGDGDDSSDNTRVTWAYTPAGGGADVAIASTGVNATSGTPGTSTIILPAGAVGATVIKATIQEYSASGDPIFGQTITIADTSLTTAPGGGGGGGTGVTPPGPVLPGSNVTPGIYLSTDAAFANNLIGTATNLNVGDTYVFKLWDSAAVGTTDLTSTVPNYNWRLVGQSATDSVTAPGTGFITSVTGGNFTIPVNTAADGTPLTGSADGAQGFNLAVDY</sequence>
<dbReference type="RefSeq" id="WP_129199568.1">
    <property type="nucleotide sequence ID" value="NZ_CABHXI010000026.1"/>
</dbReference>
<accession>A0ABX5R7A7</accession>
<geneLocation type="plasmid" evidence="3">
    <name>pcfs1934</name>
</geneLocation>
<dbReference type="EMBL" id="CP032488">
    <property type="protein sequence ID" value="QAX81322.1"/>
    <property type="molecule type" value="Genomic_DNA"/>
</dbReference>
<reference evidence="3" key="1">
    <citation type="submission" date="2018-09" db="EMBL/GenBank/DDBJ databases">
        <title>Yersinia hibernicus sp. nov.</title>
        <authorList>
            <person name="Nguyen S.V."/>
            <person name="Mundanda D.M."/>
            <person name="Anes J."/>
            <person name="Fanning S."/>
        </authorList>
    </citation>
    <scope>NUCLEOTIDE SEQUENCE [LARGE SCALE GENOMIC DNA]</scope>
    <source>
        <strain evidence="3">CFS1934</strain>
        <plasmid evidence="3">pcfs1934</plasmid>
    </source>
</reference>
<evidence type="ECO:0000313" key="2">
    <source>
        <dbReference type="EMBL" id="QAX81322.1"/>
    </source>
</evidence>
<gene>
    <name evidence="2" type="ORF">D5F51_22325</name>
</gene>
<feature type="signal peptide" evidence="1">
    <location>
        <begin position="1"/>
        <end position="28"/>
    </location>
</feature>